<dbReference type="InterPro" id="IPR036249">
    <property type="entry name" value="Thioredoxin-like_sf"/>
</dbReference>
<evidence type="ECO:0000313" key="2">
    <source>
        <dbReference type="EMBL" id="RAK15316.1"/>
    </source>
</evidence>
<keyword evidence="2" id="KW-0413">Isomerase</keyword>
<dbReference type="CDD" id="cd03024">
    <property type="entry name" value="DsbA_FrnE"/>
    <property type="match status" value="1"/>
</dbReference>
<proteinExistence type="predicted"/>
<dbReference type="GO" id="GO:0016853">
    <property type="term" value="F:isomerase activity"/>
    <property type="evidence" value="ECO:0007669"/>
    <property type="project" value="UniProtKB-KW"/>
</dbReference>
<dbReference type="Pfam" id="PF01323">
    <property type="entry name" value="DSBA"/>
    <property type="match status" value="1"/>
</dbReference>
<feature type="domain" description="DSBA-like thioredoxin" evidence="1">
    <location>
        <begin position="5"/>
        <end position="190"/>
    </location>
</feature>
<dbReference type="OrthoDB" id="9799122at2"/>
<accession>A0A327Y5M5</accession>
<evidence type="ECO:0000259" key="1">
    <source>
        <dbReference type="Pfam" id="PF01323"/>
    </source>
</evidence>
<dbReference type="PANTHER" id="PTHR13887:SF33">
    <property type="entry name" value="ISOMERASE"/>
    <property type="match status" value="1"/>
</dbReference>
<dbReference type="RefSeq" id="WP_111646386.1">
    <property type="nucleotide sequence ID" value="NZ_QLMH01000022.1"/>
</dbReference>
<dbReference type="EMBL" id="QLMH01000022">
    <property type="protein sequence ID" value="RAK15316.1"/>
    <property type="molecule type" value="Genomic_DNA"/>
</dbReference>
<dbReference type="GO" id="GO:0016491">
    <property type="term" value="F:oxidoreductase activity"/>
    <property type="evidence" value="ECO:0007669"/>
    <property type="project" value="InterPro"/>
</dbReference>
<protein>
    <submittedName>
        <fullName evidence="2">Putative DsbA family dithiol-disulfide isomerase</fullName>
    </submittedName>
</protein>
<dbReference type="PANTHER" id="PTHR13887">
    <property type="entry name" value="GLUTATHIONE S-TRANSFERASE KAPPA"/>
    <property type="match status" value="1"/>
</dbReference>
<dbReference type="InterPro" id="IPR001853">
    <property type="entry name" value="DSBA-like_thioredoxin_dom"/>
</dbReference>
<sequence>MSLKIRVYSDFVCPFCYIGEKPLMEAIRGKDVEMEWMPFELRPEPAEPLSPNSDYIQTAWQQSVKPLSARFGVNMELPDIDPIPRTHFAHEGYQYAKEQGKALEYVHAVFSAYWQEGKNISDIAVLSEAAEKIGLNKEEFRAALETRRYKEAHQQALKHAYEEAFITAVPTFIIGSRMLRGLHTKEMIEKVILEQTENENDLLGKSCGIDGC</sequence>
<gene>
    <name evidence="2" type="ORF">B0I26_1227</name>
</gene>
<organism evidence="2 3">
    <name type="scientific">Paranoxybacillus vitaminiphilus</name>
    <dbReference type="NCBI Taxonomy" id="581036"/>
    <lineage>
        <taxon>Bacteria</taxon>
        <taxon>Bacillati</taxon>
        <taxon>Bacillota</taxon>
        <taxon>Bacilli</taxon>
        <taxon>Bacillales</taxon>
        <taxon>Anoxybacillaceae</taxon>
        <taxon>Paranoxybacillus</taxon>
    </lineage>
</organism>
<keyword evidence="3" id="KW-1185">Reference proteome</keyword>
<dbReference type="Gene3D" id="3.40.30.10">
    <property type="entry name" value="Glutaredoxin"/>
    <property type="match status" value="1"/>
</dbReference>
<reference evidence="2 3" key="1">
    <citation type="submission" date="2018-06" db="EMBL/GenBank/DDBJ databases">
        <title>Genomic Encyclopedia of Type Strains, Phase III (KMG-III): the genomes of soil and plant-associated and newly described type strains.</title>
        <authorList>
            <person name="Whitman W."/>
        </authorList>
    </citation>
    <scope>NUCLEOTIDE SEQUENCE [LARGE SCALE GENOMIC DNA]</scope>
    <source>
        <strain evidence="2 3">CGMCC 1.8979</strain>
    </source>
</reference>
<dbReference type="AlphaFoldDB" id="A0A327Y5M5"/>
<dbReference type="Proteomes" id="UP000248555">
    <property type="component" value="Unassembled WGS sequence"/>
</dbReference>
<dbReference type="SUPFAM" id="SSF52833">
    <property type="entry name" value="Thioredoxin-like"/>
    <property type="match status" value="1"/>
</dbReference>
<comment type="caution">
    <text evidence="2">The sequence shown here is derived from an EMBL/GenBank/DDBJ whole genome shotgun (WGS) entry which is preliminary data.</text>
</comment>
<evidence type="ECO:0000313" key="3">
    <source>
        <dbReference type="Proteomes" id="UP000248555"/>
    </source>
</evidence>
<name>A0A327Y5M5_9BACL</name>